<reference evidence="3" key="2">
    <citation type="submission" date="2020-05" db="EMBL/GenBank/DDBJ databases">
        <authorList>
            <person name="Kim H.-S."/>
            <person name="Proctor R.H."/>
            <person name="Brown D.W."/>
        </authorList>
    </citation>
    <scope>NUCLEOTIDE SEQUENCE</scope>
    <source>
        <strain evidence="3">NRRL 20472</strain>
    </source>
</reference>
<feature type="transmembrane region" description="Helical" evidence="2">
    <location>
        <begin position="564"/>
        <end position="584"/>
    </location>
</feature>
<keyword evidence="2" id="KW-0472">Membrane</keyword>
<gene>
    <name evidence="3" type="ORF">FSARC_8199</name>
</gene>
<dbReference type="Proteomes" id="UP000622797">
    <property type="component" value="Unassembled WGS sequence"/>
</dbReference>
<name>A0A8H4TTX0_9HYPO</name>
<dbReference type="EMBL" id="JABEXW010000448">
    <property type="protein sequence ID" value="KAF4963839.1"/>
    <property type="molecule type" value="Genomic_DNA"/>
</dbReference>
<reference evidence="3" key="1">
    <citation type="journal article" date="2020" name="BMC Genomics">
        <title>Correction to: Identification and distribution of gene clusters required for synthesis of sphingolipid metabolism inhibitors in diverse species of the filamentous fungus Fusarium.</title>
        <authorList>
            <person name="Kim H.S."/>
            <person name="Lohmar J.M."/>
            <person name="Busman M."/>
            <person name="Brown D.W."/>
            <person name="Naumann T.A."/>
            <person name="Divon H.H."/>
            <person name="Lysoe E."/>
            <person name="Uhlig S."/>
            <person name="Proctor R.H."/>
        </authorList>
    </citation>
    <scope>NUCLEOTIDE SEQUENCE</scope>
    <source>
        <strain evidence="3">NRRL 20472</strain>
    </source>
</reference>
<evidence type="ECO:0000256" key="2">
    <source>
        <dbReference type="SAM" id="Phobius"/>
    </source>
</evidence>
<sequence>MLLQKTDKRSSQVEPPDRPPIPIFELPPRRIVVWIWVCSTTERMFGQQETHTPESGEHYELDEWRKSFGKEVKIITSHENEAFLDVLRDTGYEIAEISAFMSPYPTSPRWESRISLVEGFCQGADLILKYFVPDAPDKSRLKDTQEPKAWISDFNLSSHGVVPSRHLYGRILNNNGLYSALLQKRFSEDLPAKIDANTRRIYVNNPNGVSILVLLRTATPSQVYGFRELFASYLTPSPVPELALRHPDWWNGASFVIAFNLPFLAIGTESRSDTRTFSDNQYLRARHDLEFLNLKDQPPAQDRQDATYDHDNIVLHEAVYSFMITGRSELYWTAVCLDDDFFDEESRLADEEEIEHLDGIADPITFQAELERTRSPRAYSLIALGKELEKIVEYHKNTQERLKESLDFYTTFPRDDSLDASLQQRMHEWRKQFPNVLEKAIHFNSRLAAKVSHFLTDDVMVGPDEVPHGPLWRGLQPDSGAFRSLRSVKNYCGQLRDIGLDLEQLRDISDRIRREEASREVSSVSSSFNMITRIAIAAFVLQALSLIAQVYASKPDKDDSSSQPGYLALIIVFIIAGVLGTLWLHE</sequence>
<keyword evidence="2" id="KW-0812">Transmembrane</keyword>
<keyword evidence="4" id="KW-1185">Reference proteome</keyword>
<evidence type="ECO:0000313" key="3">
    <source>
        <dbReference type="EMBL" id="KAF4963839.1"/>
    </source>
</evidence>
<comment type="caution">
    <text evidence="3">The sequence shown here is derived from an EMBL/GenBank/DDBJ whole genome shotgun (WGS) entry which is preliminary data.</text>
</comment>
<feature type="compositionally biased region" description="Basic and acidic residues" evidence="1">
    <location>
        <begin position="1"/>
        <end position="17"/>
    </location>
</feature>
<feature type="region of interest" description="Disordered" evidence="1">
    <location>
        <begin position="1"/>
        <end position="21"/>
    </location>
</feature>
<keyword evidence="2" id="KW-1133">Transmembrane helix</keyword>
<accession>A0A8H4TTX0</accession>
<dbReference type="AlphaFoldDB" id="A0A8H4TTX0"/>
<dbReference type="OrthoDB" id="5097863at2759"/>
<protein>
    <submittedName>
        <fullName evidence="3">Uncharacterized protein</fullName>
    </submittedName>
</protein>
<evidence type="ECO:0000256" key="1">
    <source>
        <dbReference type="SAM" id="MobiDB-lite"/>
    </source>
</evidence>
<evidence type="ECO:0000313" key="4">
    <source>
        <dbReference type="Proteomes" id="UP000622797"/>
    </source>
</evidence>
<proteinExistence type="predicted"/>
<feature type="transmembrane region" description="Helical" evidence="2">
    <location>
        <begin position="530"/>
        <end position="552"/>
    </location>
</feature>
<organism evidence="3 4">
    <name type="scientific">Fusarium sarcochroum</name>
    <dbReference type="NCBI Taxonomy" id="1208366"/>
    <lineage>
        <taxon>Eukaryota</taxon>
        <taxon>Fungi</taxon>
        <taxon>Dikarya</taxon>
        <taxon>Ascomycota</taxon>
        <taxon>Pezizomycotina</taxon>
        <taxon>Sordariomycetes</taxon>
        <taxon>Hypocreomycetidae</taxon>
        <taxon>Hypocreales</taxon>
        <taxon>Nectriaceae</taxon>
        <taxon>Fusarium</taxon>
        <taxon>Fusarium lateritium species complex</taxon>
    </lineage>
</organism>